<dbReference type="RefSeq" id="XP_017987833.1">
    <property type="nucleotide sequence ID" value="XM_018132344.1"/>
</dbReference>
<evidence type="ECO:0000256" key="2">
    <source>
        <dbReference type="ARBA" id="ARBA00007839"/>
    </source>
</evidence>
<dbReference type="AlphaFoldDB" id="A0A109UX60"/>
<organism evidence="7 8">
    <name type="scientific">Eremothecium sinecaudum</name>
    <dbReference type="NCBI Taxonomy" id="45286"/>
    <lineage>
        <taxon>Eukaryota</taxon>
        <taxon>Fungi</taxon>
        <taxon>Dikarya</taxon>
        <taxon>Ascomycota</taxon>
        <taxon>Saccharomycotina</taxon>
        <taxon>Saccharomycetes</taxon>
        <taxon>Saccharomycetales</taxon>
        <taxon>Saccharomycetaceae</taxon>
        <taxon>Eremothecium</taxon>
    </lineage>
</organism>
<comment type="subcellular location">
    <subcellularLocation>
        <location evidence="1">Membrane</location>
    </subcellularLocation>
</comment>
<sequence>MPPVQAVYAQNQPSNFDKFKMGLMMGTTVGICTGILFGGFAIITQGPGPNGVVRTLGQYIAGSAATFGLFMSIGSVIRSDSNASHWAHKPISRLQEEARMEIWKIRAKHGLYKSN</sequence>
<dbReference type="Pfam" id="PF10247">
    <property type="entry name" value="Romo1"/>
    <property type="match status" value="1"/>
</dbReference>
<dbReference type="OrthoDB" id="5409308at2759"/>
<keyword evidence="8" id="KW-1185">Reference proteome</keyword>
<dbReference type="InterPro" id="IPR018450">
    <property type="entry name" value="Romo1/Mgr2"/>
</dbReference>
<evidence type="ECO:0000313" key="7">
    <source>
        <dbReference type="EMBL" id="AMD20837.1"/>
    </source>
</evidence>
<gene>
    <name evidence="7" type="ORF">AW171_hschr42755</name>
</gene>
<dbReference type="GO" id="GO:0045039">
    <property type="term" value="P:protein insertion into mitochondrial inner membrane"/>
    <property type="evidence" value="ECO:0007669"/>
    <property type="project" value="TreeGrafter"/>
</dbReference>
<dbReference type="EMBL" id="CP014244">
    <property type="protein sequence ID" value="AMD20837.1"/>
    <property type="molecule type" value="Genomic_DNA"/>
</dbReference>
<dbReference type="STRING" id="45286.A0A109UX60"/>
<protein>
    <submittedName>
        <fullName evidence="7">HDR095Wp</fullName>
    </submittedName>
</protein>
<comment type="similarity">
    <text evidence="2">Belongs to the MGR2 family.</text>
</comment>
<evidence type="ECO:0000313" key="8">
    <source>
        <dbReference type="Proteomes" id="UP000243052"/>
    </source>
</evidence>
<reference evidence="7 8" key="1">
    <citation type="submission" date="2016-01" db="EMBL/GenBank/DDBJ databases">
        <title>Genome sequence of the yeast Holleya sinecauda.</title>
        <authorList>
            <person name="Dietrich F.S."/>
        </authorList>
    </citation>
    <scope>NUCLEOTIDE SEQUENCE [LARGE SCALE GENOMIC DNA]</scope>
    <source>
        <strain evidence="7 8">ATCC 58844</strain>
    </source>
</reference>
<feature type="transmembrane region" description="Helical" evidence="6">
    <location>
        <begin position="56"/>
        <end position="77"/>
    </location>
</feature>
<name>A0A109UX60_9SACH</name>
<dbReference type="GO" id="GO:0030150">
    <property type="term" value="P:protein import into mitochondrial matrix"/>
    <property type="evidence" value="ECO:0007669"/>
    <property type="project" value="TreeGrafter"/>
</dbReference>
<proteinExistence type="inferred from homology"/>
<dbReference type="PANTHER" id="PTHR28525">
    <property type="entry name" value="REACTIVE OXYGEN SPECIES MODULATOR 1"/>
    <property type="match status" value="1"/>
</dbReference>
<evidence type="ECO:0000256" key="5">
    <source>
        <dbReference type="ARBA" id="ARBA00023136"/>
    </source>
</evidence>
<keyword evidence="5 6" id="KW-0472">Membrane</keyword>
<keyword evidence="4 6" id="KW-1133">Transmembrane helix</keyword>
<dbReference type="PANTHER" id="PTHR28525:SF1">
    <property type="entry name" value="REACTIVE OXYGEN SPECIES MODULATOR 1"/>
    <property type="match status" value="1"/>
</dbReference>
<dbReference type="SMART" id="SM01378">
    <property type="entry name" value="Romo1"/>
    <property type="match status" value="1"/>
</dbReference>
<dbReference type="GO" id="GO:0005744">
    <property type="term" value="C:TIM23 mitochondrial import inner membrane translocase complex"/>
    <property type="evidence" value="ECO:0007669"/>
    <property type="project" value="TreeGrafter"/>
</dbReference>
<accession>A0A109UX60</accession>
<evidence type="ECO:0000256" key="3">
    <source>
        <dbReference type="ARBA" id="ARBA00022692"/>
    </source>
</evidence>
<evidence type="ECO:0000256" key="4">
    <source>
        <dbReference type="ARBA" id="ARBA00022989"/>
    </source>
</evidence>
<evidence type="ECO:0000256" key="6">
    <source>
        <dbReference type="SAM" id="Phobius"/>
    </source>
</evidence>
<evidence type="ECO:0000256" key="1">
    <source>
        <dbReference type="ARBA" id="ARBA00004370"/>
    </source>
</evidence>
<keyword evidence="3 6" id="KW-0812">Transmembrane</keyword>
<dbReference type="GeneID" id="28724102"/>
<feature type="transmembrane region" description="Helical" evidence="6">
    <location>
        <begin position="21"/>
        <end position="44"/>
    </location>
</feature>
<dbReference type="Proteomes" id="UP000243052">
    <property type="component" value="Chromosome iv"/>
</dbReference>